<dbReference type="FunFam" id="3.40.50.300:FF:000826">
    <property type="entry name" value="Replicative DNA helicase Mcm"/>
    <property type="match status" value="1"/>
</dbReference>
<dbReference type="PROSITE" id="PS50051">
    <property type="entry name" value="MCM_2"/>
    <property type="match status" value="1"/>
</dbReference>
<reference evidence="8" key="1">
    <citation type="submission" date="2022-02" db="EMBL/GenBank/DDBJ databases">
        <authorList>
            <person name="Giguere J D."/>
        </authorList>
    </citation>
    <scope>NUCLEOTIDE SEQUENCE</scope>
    <source>
        <strain evidence="8">CCAP 1055/1</strain>
    </source>
</reference>
<dbReference type="InterPro" id="IPR003593">
    <property type="entry name" value="AAA+_ATPase"/>
</dbReference>
<dbReference type="PRINTS" id="PR01663">
    <property type="entry name" value="MCMPROTEIN7"/>
</dbReference>
<evidence type="ECO:0000256" key="1">
    <source>
        <dbReference type="ARBA" id="ARBA00022741"/>
    </source>
</evidence>
<dbReference type="GO" id="GO:0003697">
    <property type="term" value="F:single-stranded DNA binding"/>
    <property type="evidence" value="ECO:0007669"/>
    <property type="project" value="TreeGrafter"/>
</dbReference>
<dbReference type="SMART" id="SM00350">
    <property type="entry name" value="MCM"/>
    <property type="match status" value="1"/>
</dbReference>
<evidence type="ECO:0000256" key="4">
    <source>
        <dbReference type="ARBA" id="ARBA00023306"/>
    </source>
</evidence>
<dbReference type="GO" id="GO:0006270">
    <property type="term" value="P:DNA replication initiation"/>
    <property type="evidence" value="ECO:0007669"/>
    <property type="project" value="InterPro"/>
</dbReference>
<name>A0A8J9S116_PHATR</name>
<dbReference type="SUPFAM" id="SSF50249">
    <property type="entry name" value="Nucleic acid-binding proteins"/>
    <property type="match status" value="1"/>
</dbReference>
<keyword evidence="1 5" id="KW-0547">Nucleotide-binding</keyword>
<evidence type="ECO:0000256" key="2">
    <source>
        <dbReference type="ARBA" id="ARBA00022840"/>
    </source>
</evidence>
<sequence>MEGASLRDVRSRSMGRLVTIRGMIVRASDVKPSCVVATYSCDACGIEAYQVVQGKREFMPPKSCPSPRCQQHSRQKETLHLQTRGSKFVKFQELKLQELPSQVPMGHVPRSMSVYARGELTRLTSPGDVVTLDGVFLPQRVAESGYRAMKAGLISTTYLEAQNILVHKKSYDESLLDSLPEEESIKLDKEIMDVATGDDPIGCLSSSLAPEIFGHEDIKRALLLQLVSGCTRTLPDGMRIRGDINICLMGDPGVAKSQLLKHVASIAPRGVYTTGKGSSGVGLTAAITKDMATGEMALEGGALVLADRGICCIDEFDKMDESDRTAIHEVMEQQTVSIAKAGIVATLNARAAVLAAANPLYGRYNRSKSLSENVNLPNSLLSRFDLLFLVLDIADVDKDMALARHVTFVHQNEGVSVNGTDNGNTNSEDDKHSVCTPQLLREYIARARRHQPVMPPEDAPYVVEAYVSLRMQDRPGARGSQKQNDQTVMTARQLLSILRLSQALARLRFSDYVAREDVDEAIRLTHMSKASLLDEDHDDGTGRKRGRGEDVMSRIFHIIRDYSSVSGSKEVELKLAEAMVLRKGFTTQQLQTCLEEYEALQVIQINRTRTHIYFIDGM</sequence>
<dbReference type="PROSITE" id="PS00847">
    <property type="entry name" value="MCM_1"/>
    <property type="match status" value="1"/>
</dbReference>
<dbReference type="PANTHER" id="PTHR11630:SF26">
    <property type="entry name" value="DNA REPLICATION LICENSING FACTOR MCM7"/>
    <property type="match status" value="1"/>
</dbReference>
<dbReference type="Pfam" id="PF24901">
    <property type="entry name" value="WHD_MCM7"/>
    <property type="match status" value="1"/>
</dbReference>
<dbReference type="GO" id="GO:0017116">
    <property type="term" value="F:single-stranded DNA helicase activity"/>
    <property type="evidence" value="ECO:0007669"/>
    <property type="project" value="TreeGrafter"/>
</dbReference>
<dbReference type="Pfam" id="PF17855">
    <property type="entry name" value="MCM_lid"/>
    <property type="match status" value="1"/>
</dbReference>
<dbReference type="PRINTS" id="PR01657">
    <property type="entry name" value="MCMFAMILY"/>
</dbReference>
<evidence type="ECO:0000313" key="8">
    <source>
        <dbReference type="EMBL" id="CAG9278691.1"/>
    </source>
</evidence>
<dbReference type="EMBL" id="OU594951">
    <property type="protein sequence ID" value="CAG9278691.1"/>
    <property type="molecule type" value="Genomic_DNA"/>
</dbReference>
<dbReference type="Proteomes" id="UP000836788">
    <property type="component" value="Chromosome 10"/>
</dbReference>
<comment type="catalytic activity">
    <reaction evidence="6">
        <text>ATP + H2O = ADP + phosphate + H(+)</text>
        <dbReference type="Rhea" id="RHEA:13065"/>
        <dbReference type="ChEBI" id="CHEBI:15377"/>
        <dbReference type="ChEBI" id="CHEBI:15378"/>
        <dbReference type="ChEBI" id="CHEBI:30616"/>
        <dbReference type="ChEBI" id="CHEBI:43474"/>
        <dbReference type="ChEBI" id="CHEBI:456216"/>
        <dbReference type="EC" id="3.6.4.12"/>
    </reaction>
</comment>
<dbReference type="GO" id="GO:0000727">
    <property type="term" value="P:double-strand break repair via break-induced replication"/>
    <property type="evidence" value="ECO:0007669"/>
    <property type="project" value="TreeGrafter"/>
</dbReference>
<dbReference type="Gene3D" id="2.40.50.140">
    <property type="entry name" value="Nucleic acid-binding proteins"/>
    <property type="match status" value="1"/>
</dbReference>
<keyword evidence="2 5" id="KW-0067">ATP-binding</keyword>
<dbReference type="PANTHER" id="PTHR11630">
    <property type="entry name" value="DNA REPLICATION LICENSING FACTOR MCM FAMILY MEMBER"/>
    <property type="match status" value="1"/>
</dbReference>
<dbReference type="InterPro" id="IPR033762">
    <property type="entry name" value="MCM_OB"/>
</dbReference>
<keyword evidence="3 5" id="KW-0238">DNA-binding</keyword>
<comment type="subcellular location">
    <subcellularLocation>
        <location evidence="6">Nucleus</location>
    </subcellularLocation>
</comment>
<dbReference type="GO" id="GO:0005634">
    <property type="term" value="C:nucleus"/>
    <property type="evidence" value="ECO:0007669"/>
    <property type="project" value="UniProtKB-SubCell"/>
</dbReference>
<keyword evidence="4 6" id="KW-0131">Cell cycle</keyword>
<proteinExistence type="inferred from homology"/>
<comment type="function">
    <text evidence="6">Acts as component of the MCM2-7 complex (MCM complex) which is the replicative helicase essential for 'once per cell cycle' DNA replication initiation and elongation in eukaryotic cells. The active ATPase sites in the MCM2-7 ring are formed through the interaction surfaces of two neighboring subunits such that a critical structure of a conserved arginine finger motif is provided in trans relative to the ATP-binding site of the Walker A box of the adjacent subunit. The six ATPase active sites, however, are likely to contribute differentially to the complex helicase activity.</text>
</comment>
<dbReference type="AlphaFoldDB" id="A0A8J9S116"/>
<dbReference type="Gene3D" id="3.40.50.300">
    <property type="entry name" value="P-loop containing nucleotide triphosphate hydrolases"/>
    <property type="match status" value="1"/>
</dbReference>
<keyword evidence="6" id="KW-0235">DNA replication</keyword>
<dbReference type="GO" id="GO:0016787">
    <property type="term" value="F:hydrolase activity"/>
    <property type="evidence" value="ECO:0007669"/>
    <property type="project" value="UniProtKB-KW"/>
</dbReference>
<evidence type="ECO:0000256" key="5">
    <source>
        <dbReference type="RuleBase" id="RU004070"/>
    </source>
</evidence>
<dbReference type="InterPro" id="IPR018525">
    <property type="entry name" value="MCM_CS"/>
</dbReference>
<comment type="similarity">
    <text evidence="5">Belongs to the MCM family.</text>
</comment>
<dbReference type="InterPro" id="IPR041562">
    <property type="entry name" value="MCM_lid"/>
</dbReference>
<dbReference type="GO" id="GO:0042555">
    <property type="term" value="C:MCM complex"/>
    <property type="evidence" value="ECO:0007669"/>
    <property type="project" value="InterPro"/>
</dbReference>
<dbReference type="GO" id="GO:0006271">
    <property type="term" value="P:DNA strand elongation involved in DNA replication"/>
    <property type="evidence" value="ECO:0007669"/>
    <property type="project" value="TreeGrafter"/>
</dbReference>
<keyword evidence="6" id="KW-0539">Nucleus</keyword>
<keyword evidence="6" id="KW-0347">Helicase</keyword>
<dbReference type="InterPro" id="IPR008050">
    <property type="entry name" value="MCM7"/>
</dbReference>
<dbReference type="EC" id="3.6.4.12" evidence="6"/>
<dbReference type="SMART" id="SM00382">
    <property type="entry name" value="AAA"/>
    <property type="match status" value="1"/>
</dbReference>
<dbReference type="InterPro" id="IPR012340">
    <property type="entry name" value="NA-bd_OB-fold"/>
</dbReference>
<gene>
    <name evidence="6" type="primary">MCM7</name>
    <name evidence="8" type="ORF">PTTT1_LOCUS7725</name>
</gene>
<evidence type="ECO:0000256" key="6">
    <source>
        <dbReference type="RuleBase" id="RU365012"/>
    </source>
</evidence>
<dbReference type="Pfam" id="PF00493">
    <property type="entry name" value="MCM"/>
    <property type="match status" value="1"/>
</dbReference>
<dbReference type="Pfam" id="PF17207">
    <property type="entry name" value="MCM_OB"/>
    <property type="match status" value="1"/>
</dbReference>
<evidence type="ECO:0000256" key="3">
    <source>
        <dbReference type="ARBA" id="ARBA00023125"/>
    </source>
</evidence>
<dbReference type="InterPro" id="IPR027417">
    <property type="entry name" value="P-loop_NTPase"/>
</dbReference>
<dbReference type="SUPFAM" id="SSF52540">
    <property type="entry name" value="P-loop containing nucleoside triphosphate hydrolases"/>
    <property type="match status" value="1"/>
</dbReference>
<dbReference type="InterPro" id="IPR031327">
    <property type="entry name" value="MCM"/>
</dbReference>
<dbReference type="Gene3D" id="2.20.28.10">
    <property type="match status" value="1"/>
</dbReference>
<evidence type="ECO:0000259" key="7">
    <source>
        <dbReference type="PROSITE" id="PS50051"/>
    </source>
</evidence>
<protein>
    <recommendedName>
        <fullName evidence="6">DNA replication licensing factor MCM7</fullName>
        <ecNumber evidence="6">3.6.4.12</ecNumber>
    </recommendedName>
</protein>
<dbReference type="GO" id="GO:0005524">
    <property type="term" value="F:ATP binding"/>
    <property type="evidence" value="ECO:0007669"/>
    <property type="project" value="UniProtKB-KW"/>
</dbReference>
<keyword evidence="6" id="KW-0378">Hydrolase</keyword>
<feature type="domain" description="MCM C-terminal AAA(+) ATPase" evidence="7">
    <location>
        <begin position="204"/>
        <end position="406"/>
    </location>
</feature>
<organism evidence="8">
    <name type="scientific">Phaeodactylum tricornutum</name>
    <name type="common">Diatom</name>
    <dbReference type="NCBI Taxonomy" id="2850"/>
    <lineage>
        <taxon>Eukaryota</taxon>
        <taxon>Sar</taxon>
        <taxon>Stramenopiles</taxon>
        <taxon>Ochrophyta</taxon>
        <taxon>Bacillariophyta</taxon>
        <taxon>Bacillariophyceae</taxon>
        <taxon>Bacillariophycidae</taxon>
        <taxon>Naviculales</taxon>
        <taxon>Phaeodactylaceae</taxon>
        <taxon>Phaeodactylum</taxon>
    </lineage>
</organism>
<dbReference type="InterPro" id="IPR001208">
    <property type="entry name" value="MCM_dom"/>
</dbReference>
<accession>A0A8J9S116</accession>